<dbReference type="PANTHER" id="PTHR22640:SF2">
    <property type="entry name" value="STRUCTURAL MAINTENANCE OF CHROMOSOMES FLEXIBLE HINGE DOMAIN-CONTAINING PROTEIN 1"/>
    <property type="match status" value="1"/>
</dbReference>
<dbReference type="InterPro" id="IPR058617">
    <property type="entry name" value="Ig_SMCHD1_7th"/>
</dbReference>
<accession>A0A974CL29</accession>
<dbReference type="Pfam" id="PF26201">
    <property type="entry name" value="Ig_SMCHD1_7th"/>
    <property type="match status" value="1"/>
</dbReference>
<dbReference type="PANTHER" id="PTHR22640">
    <property type="entry name" value="STRUCTURAL MAINTENANCE OF CHROMOSOMES FLEXIBLE HINGE DOMAIN-CONTAINING PROTEIN 1"/>
    <property type="match status" value="1"/>
</dbReference>
<protein>
    <recommendedName>
        <fullName evidence="1">SMCHD1 Ig-like domain-containing protein</fullName>
    </recommendedName>
</protein>
<dbReference type="InterPro" id="IPR038892">
    <property type="entry name" value="SMCHD1"/>
</dbReference>
<evidence type="ECO:0000259" key="1">
    <source>
        <dbReference type="Pfam" id="PF26201"/>
    </source>
</evidence>
<dbReference type="AlphaFoldDB" id="A0A974CL29"/>
<sequence length="76" mass="8682">MFCNMFRDGDKEGCFYFRDKVIPDRVGKYCIQFAFVAEKNTTLYSEQITVDVIPNKPVKLVPHPLPPTPTVCNVKA</sequence>
<name>A0A974CL29_XENLA</name>
<reference evidence="3" key="1">
    <citation type="journal article" date="2016" name="Nature">
        <title>Genome evolution in the allotetraploid frog Xenopus laevis.</title>
        <authorList>
            <person name="Session A.M."/>
            <person name="Uno Y."/>
            <person name="Kwon T."/>
            <person name="Chapman J.A."/>
            <person name="Toyoda A."/>
            <person name="Takahashi S."/>
            <person name="Fukui A."/>
            <person name="Hikosaka A."/>
            <person name="Suzuki A."/>
            <person name="Kondo M."/>
            <person name="van Heeringen S.J."/>
            <person name="Quigley I."/>
            <person name="Heinz S."/>
            <person name="Ogino H."/>
            <person name="Ochi H."/>
            <person name="Hellsten U."/>
            <person name="Lyons J.B."/>
            <person name="Simakov O."/>
            <person name="Putnam N."/>
            <person name="Stites J."/>
            <person name="Kuroki Y."/>
            <person name="Tanaka T."/>
            <person name="Michiue T."/>
            <person name="Watanabe M."/>
            <person name="Bogdanovic O."/>
            <person name="Lister R."/>
            <person name="Georgiou G."/>
            <person name="Paranjpe S.S."/>
            <person name="van Kruijsbergen I."/>
            <person name="Shu S."/>
            <person name="Carlson J."/>
            <person name="Kinoshita T."/>
            <person name="Ohta Y."/>
            <person name="Mawaribuchi S."/>
            <person name="Jenkins J."/>
            <person name="Grimwood J."/>
            <person name="Schmutz J."/>
            <person name="Mitros T."/>
            <person name="Mozaffari S.V."/>
            <person name="Suzuki Y."/>
            <person name="Haramoto Y."/>
            <person name="Yamamoto T.S."/>
            <person name="Takagi C."/>
            <person name="Heald R."/>
            <person name="Miller K."/>
            <person name="Haudenschild C."/>
            <person name="Kitzman J."/>
            <person name="Nakayama T."/>
            <person name="Izutsu Y."/>
            <person name="Robert J."/>
            <person name="Fortriede J."/>
            <person name="Burns K."/>
            <person name="Lotay V."/>
            <person name="Karimi K."/>
            <person name="Yasuoka Y."/>
            <person name="Dichmann D.S."/>
            <person name="Flajnik M.F."/>
            <person name="Houston D.W."/>
            <person name="Shendure J."/>
            <person name="DuPasquier L."/>
            <person name="Vize P.D."/>
            <person name="Zorn A.M."/>
            <person name="Ito M."/>
            <person name="Marcotte E.M."/>
            <person name="Wallingford J.B."/>
            <person name="Ito Y."/>
            <person name="Asashima M."/>
            <person name="Ueno N."/>
            <person name="Matsuda Y."/>
            <person name="Veenstra G.J."/>
            <person name="Fujiyama A."/>
            <person name="Harland R.M."/>
            <person name="Taira M."/>
            <person name="Rokhsar D.S."/>
        </authorList>
    </citation>
    <scope>NUCLEOTIDE SEQUENCE [LARGE SCALE GENOMIC DNA]</scope>
    <source>
        <strain evidence="3">J</strain>
    </source>
</reference>
<evidence type="ECO:0000313" key="3">
    <source>
        <dbReference type="Proteomes" id="UP000694892"/>
    </source>
</evidence>
<feature type="domain" description="SMCHD1 Ig-like" evidence="1">
    <location>
        <begin position="2"/>
        <end position="39"/>
    </location>
</feature>
<dbReference type="Proteomes" id="UP000694892">
    <property type="component" value="Chromosome 6S"/>
</dbReference>
<gene>
    <name evidence="2" type="ORF">XELAEV_18033626mg</name>
</gene>
<proteinExistence type="predicted"/>
<dbReference type="GO" id="GO:0006302">
    <property type="term" value="P:double-strand break repair"/>
    <property type="evidence" value="ECO:0007669"/>
    <property type="project" value="InterPro"/>
</dbReference>
<organism evidence="2 3">
    <name type="scientific">Xenopus laevis</name>
    <name type="common">African clawed frog</name>
    <dbReference type="NCBI Taxonomy" id="8355"/>
    <lineage>
        <taxon>Eukaryota</taxon>
        <taxon>Metazoa</taxon>
        <taxon>Chordata</taxon>
        <taxon>Craniata</taxon>
        <taxon>Vertebrata</taxon>
        <taxon>Euteleostomi</taxon>
        <taxon>Amphibia</taxon>
        <taxon>Batrachia</taxon>
        <taxon>Anura</taxon>
        <taxon>Pipoidea</taxon>
        <taxon>Pipidae</taxon>
        <taxon>Xenopodinae</taxon>
        <taxon>Xenopus</taxon>
        <taxon>Xenopus</taxon>
    </lineage>
</organism>
<dbReference type="EMBL" id="CM004477">
    <property type="protein sequence ID" value="OCT74640.1"/>
    <property type="molecule type" value="Genomic_DNA"/>
</dbReference>
<evidence type="ECO:0000313" key="2">
    <source>
        <dbReference type="EMBL" id="OCT74640.1"/>
    </source>
</evidence>